<evidence type="ECO:0000259" key="2">
    <source>
        <dbReference type="Pfam" id="PF13579"/>
    </source>
</evidence>
<sequence>MTPRGVALLVPDITARRGMERATTNLANALAGAGWPVRLISVFSNGAPAAYPLTPDVELLHLGLQREVSNNVQRLVKLAHTLRHLAKPTQTAEVIIAAEGMLAVNAAILKMQRPWQQVIAWEHLLSELDPPLYRRLRRAFYPMLDAVVVLNEHERLAFASWGLKHVVRIPNVTSFPEVQVADYDQPRAISVGAHTADRVKGFDRLIPEAAPVLRTQPQWKIVIVGRDVPGPELEQLATAHGVAEQVERLAAVSDISAQYRRASFMVMASRHEALPMVILEAKAHGLATLAYDVPHGPREMITDGVDGFLVPDGDSVTFARRFEQLVTGEALRRQLGEAAAQSAAQYSPQAIAEQWRPLLQRSRARTTQRRPGNV</sequence>
<dbReference type="Gene3D" id="3.40.50.2000">
    <property type="entry name" value="Glycogen Phosphorylase B"/>
    <property type="match status" value="2"/>
</dbReference>
<dbReference type="InterPro" id="IPR001296">
    <property type="entry name" value="Glyco_trans_1"/>
</dbReference>
<dbReference type="AlphaFoldDB" id="A0A2T3W5F9"/>
<dbReference type="GO" id="GO:0016757">
    <property type="term" value="F:glycosyltransferase activity"/>
    <property type="evidence" value="ECO:0007669"/>
    <property type="project" value="InterPro"/>
</dbReference>
<accession>A0A2T3W5F9</accession>
<protein>
    <recommendedName>
        <fullName evidence="5">Glycosyltransferase family 4 protein</fullName>
    </recommendedName>
</protein>
<dbReference type="RefSeq" id="WP_107138869.1">
    <property type="nucleotide sequence ID" value="NZ_PYSV01000015.1"/>
</dbReference>
<feature type="domain" description="Glycosyltransferase subfamily 4-like N-terminal" evidence="2">
    <location>
        <begin position="18"/>
        <end position="171"/>
    </location>
</feature>
<evidence type="ECO:0000313" key="4">
    <source>
        <dbReference type="Proteomes" id="UP000240317"/>
    </source>
</evidence>
<dbReference type="PANTHER" id="PTHR12526">
    <property type="entry name" value="GLYCOSYLTRANSFERASE"/>
    <property type="match status" value="1"/>
</dbReference>
<dbReference type="PANTHER" id="PTHR12526:SF630">
    <property type="entry name" value="GLYCOSYLTRANSFERASE"/>
    <property type="match status" value="1"/>
</dbReference>
<reference evidence="3 4" key="1">
    <citation type="submission" date="2018-03" db="EMBL/GenBank/DDBJ databases">
        <title>Draft genome of Deinococcus sp. OD32.</title>
        <authorList>
            <person name="Wang X.-P."/>
            <person name="Du Z.-J."/>
        </authorList>
    </citation>
    <scope>NUCLEOTIDE SEQUENCE [LARGE SCALE GENOMIC DNA]</scope>
    <source>
        <strain evidence="3 4">OD32</strain>
    </source>
</reference>
<gene>
    <name evidence="3" type="ORF">C8263_14550</name>
</gene>
<name>A0A2T3W5F9_9DEIO</name>
<dbReference type="SUPFAM" id="SSF53756">
    <property type="entry name" value="UDP-Glycosyltransferase/glycogen phosphorylase"/>
    <property type="match status" value="1"/>
</dbReference>
<evidence type="ECO:0000259" key="1">
    <source>
        <dbReference type="Pfam" id="PF00534"/>
    </source>
</evidence>
<dbReference type="EMBL" id="PYSV01000015">
    <property type="protein sequence ID" value="PTA67130.1"/>
    <property type="molecule type" value="Genomic_DNA"/>
</dbReference>
<dbReference type="Proteomes" id="UP000240317">
    <property type="component" value="Unassembled WGS sequence"/>
</dbReference>
<dbReference type="Pfam" id="PF00534">
    <property type="entry name" value="Glycos_transf_1"/>
    <property type="match status" value="1"/>
</dbReference>
<evidence type="ECO:0008006" key="5">
    <source>
        <dbReference type="Google" id="ProtNLM"/>
    </source>
</evidence>
<evidence type="ECO:0000313" key="3">
    <source>
        <dbReference type="EMBL" id="PTA67130.1"/>
    </source>
</evidence>
<keyword evidence="4" id="KW-1185">Reference proteome</keyword>
<comment type="caution">
    <text evidence="3">The sequence shown here is derived from an EMBL/GenBank/DDBJ whole genome shotgun (WGS) entry which is preliminary data.</text>
</comment>
<organism evidence="3 4">
    <name type="scientific">Deinococcus arcticus</name>
    <dbReference type="NCBI Taxonomy" id="2136176"/>
    <lineage>
        <taxon>Bacteria</taxon>
        <taxon>Thermotogati</taxon>
        <taxon>Deinococcota</taxon>
        <taxon>Deinococci</taxon>
        <taxon>Deinococcales</taxon>
        <taxon>Deinococcaceae</taxon>
        <taxon>Deinococcus</taxon>
    </lineage>
</organism>
<dbReference type="OrthoDB" id="9762705at2"/>
<feature type="domain" description="Glycosyl transferase family 1" evidence="1">
    <location>
        <begin position="184"/>
        <end position="341"/>
    </location>
</feature>
<dbReference type="InterPro" id="IPR028098">
    <property type="entry name" value="Glyco_trans_4-like_N"/>
</dbReference>
<dbReference type="Pfam" id="PF13579">
    <property type="entry name" value="Glyco_trans_4_4"/>
    <property type="match status" value="1"/>
</dbReference>
<proteinExistence type="predicted"/>